<evidence type="ECO:0000256" key="5">
    <source>
        <dbReference type="PROSITE-ProRule" id="PRU10141"/>
    </source>
</evidence>
<dbReference type="InterPro" id="IPR016187">
    <property type="entry name" value="CTDL_fold"/>
</dbReference>
<evidence type="ECO:0000313" key="9">
    <source>
        <dbReference type="Proteomes" id="UP001218208"/>
    </source>
</evidence>
<dbReference type="CDD" id="cd14014">
    <property type="entry name" value="STKc_PknB_like"/>
    <property type="match status" value="1"/>
</dbReference>
<dbReference type="PANTHER" id="PTHR43289:SF6">
    <property type="entry name" value="SERINE_THREONINE-PROTEIN KINASE NEKL-3"/>
    <property type="match status" value="1"/>
</dbReference>
<keyword evidence="3 8" id="KW-0418">Kinase</keyword>
<dbReference type="SUPFAM" id="SSF56436">
    <property type="entry name" value="C-type lectin-like"/>
    <property type="match status" value="1"/>
</dbReference>
<feature type="binding site" evidence="5">
    <location>
        <position position="188"/>
    </location>
    <ligand>
        <name>ATP</name>
        <dbReference type="ChEBI" id="CHEBI:30616"/>
    </ligand>
</feature>
<evidence type="ECO:0000256" key="2">
    <source>
        <dbReference type="ARBA" id="ARBA00022741"/>
    </source>
</evidence>
<dbReference type="PROSITE" id="PS50011">
    <property type="entry name" value="PROTEIN_KINASE_DOM"/>
    <property type="match status" value="1"/>
</dbReference>
<comment type="caution">
    <text evidence="8">The sequence shown here is derived from an EMBL/GenBank/DDBJ whole genome shotgun (WGS) entry which is preliminary data.</text>
</comment>
<dbReference type="RefSeq" id="WP_110714397.1">
    <property type="nucleotide sequence ID" value="NZ_CP029773.1"/>
</dbReference>
<dbReference type="InterPro" id="IPR017441">
    <property type="entry name" value="Protein_kinase_ATP_BS"/>
</dbReference>
<dbReference type="GO" id="GO:0005524">
    <property type="term" value="F:ATP binding"/>
    <property type="evidence" value="ECO:0007669"/>
    <property type="project" value="UniProtKB-UniRule"/>
</dbReference>
<organism evidence="8 9">
    <name type="scientific">Stenotrophomonas maltophilia</name>
    <name type="common">Pseudomonas maltophilia</name>
    <name type="synonym">Xanthomonas maltophilia</name>
    <dbReference type="NCBI Taxonomy" id="40324"/>
    <lineage>
        <taxon>Bacteria</taxon>
        <taxon>Pseudomonadati</taxon>
        <taxon>Pseudomonadota</taxon>
        <taxon>Gammaproteobacteria</taxon>
        <taxon>Lysobacterales</taxon>
        <taxon>Lysobacteraceae</taxon>
        <taxon>Stenotrophomonas</taxon>
        <taxon>Stenotrophomonas maltophilia group</taxon>
    </lineage>
</organism>
<dbReference type="PROSITE" id="PS00108">
    <property type="entry name" value="PROTEIN_KINASE_ST"/>
    <property type="match status" value="1"/>
</dbReference>
<dbReference type="PANTHER" id="PTHR43289">
    <property type="entry name" value="MITOGEN-ACTIVATED PROTEIN KINASE KINASE KINASE 20-RELATED"/>
    <property type="match status" value="1"/>
</dbReference>
<keyword evidence="4 5" id="KW-0067">ATP-binding</keyword>
<dbReference type="Pfam" id="PF00069">
    <property type="entry name" value="Pkinase"/>
    <property type="match status" value="1"/>
</dbReference>
<dbReference type="Gene3D" id="1.10.510.10">
    <property type="entry name" value="Transferase(Phosphotransferase) domain 1"/>
    <property type="match status" value="1"/>
</dbReference>
<dbReference type="InterPro" id="IPR011009">
    <property type="entry name" value="Kinase-like_dom_sf"/>
</dbReference>
<dbReference type="InterPro" id="IPR005532">
    <property type="entry name" value="SUMF_dom"/>
</dbReference>
<feature type="domain" description="Protein kinase" evidence="7">
    <location>
        <begin position="153"/>
        <end position="501"/>
    </location>
</feature>
<dbReference type="InterPro" id="IPR042095">
    <property type="entry name" value="SUMF_sf"/>
</dbReference>
<evidence type="ECO:0000313" key="8">
    <source>
        <dbReference type="EMBL" id="EKT4094134.1"/>
    </source>
</evidence>
<protein>
    <submittedName>
        <fullName evidence="8">Protein kinase</fullName>
    </submittedName>
</protein>
<dbReference type="Gene3D" id="3.30.200.20">
    <property type="entry name" value="Phosphorylase Kinase, domain 1"/>
    <property type="match status" value="1"/>
</dbReference>
<accession>A0AAI9FWT6</accession>
<gene>
    <name evidence="8" type="ORF">QEG23_003686</name>
</gene>
<dbReference type="InterPro" id="IPR008271">
    <property type="entry name" value="Ser/Thr_kinase_AS"/>
</dbReference>
<name>A0AAI9FWT6_STEMA</name>
<dbReference type="Pfam" id="PF03781">
    <property type="entry name" value="FGE-sulfatase"/>
    <property type="match status" value="1"/>
</dbReference>
<dbReference type="EMBL" id="ABLOJW010000023">
    <property type="protein sequence ID" value="EKT4094134.1"/>
    <property type="molecule type" value="Genomic_DNA"/>
</dbReference>
<dbReference type="Gene3D" id="3.90.1580.10">
    <property type="entry name" value="paralog of FGE (formylglycine-generating enzyme)"/>
    <property type="match status" value="1"/>
</dbReference>
<dbReference type="AlphaFoldDB" id="A0AAI9FWT6"/>
<dbReference type="PROSITE" id="PS00107">
    <property type="entry name" value="PROTEIN_KINASE_ATP"/>
    <property type="match status" value="1"/>
</dbReference>
<reference evidence="8" key="1">
    <citation type="submission" date="2022-07" db="EMBL/GenBank/DDBJ databases">
        <authorList>
            <consortium name="DAFM: The Division of Animal and Food Microbiology"/>
        </authorList>
    </citation>
    <scope>NUCLEOTIDE SEQUENCE</scope>
    <source>
        <strain evidence="8">19MO01SH01-2</strain>
    </source>
</reference>
<feature type="compositionally biased region" description="Low complexity" evidence="6">
    <location>
        <begin position="935"/>
        <end position="953"/>
    </location>
</feature>
<keyword evidence="1" id="KW-0808">Transferase</keyword>
<keyword evidence="2 5" id="KW-0547">Nucleotide-binding</keyword>
<evidence type="ECO:0000256" key="1">
    <source>
        <dbReference type="ARBA" id="ARBA00022679"/>
    </source>
</evidence>
<evidence type="ECO:0000256" key="3">
    <source>
        <dbReference type="ARBA" id="ARBA00022777"/>
    </source>
</evidence>
<feature type="region of interest" description="Disordered" evidence="6">
    <location>
        <begin position="75"/>
        <end position="108"/>
    </location>
</feature>
<sequence length="1185" mass="127188">MQEDTTSVVELVTAFSRGALDLPALLRALARHDHVADADYRNGVDTLWRMRQQQAIDEVSMNTLLQRLQDLRDASGSTLSRDDDATVVKPARSAVPDEMTRVQPGEDVARTDAAAEGRTGGTASQSSSLSAWQQVAAAAGQTVTVGSLLKGRFQLERELGRGGMGVVYLARDARKVEARDRDPWLAVKVLSDEFRRHPDALVALQREARRSQQLGHDNIVRVYDFDKDGAIVFMTMEYVDGQDLRTLIREQAFDGMPMARAWPLIEGMAGALRRAHASGIVHSDFKPGNVMVTAQGVPKVFDFGIARAGKHAVDVAGEQTVFDAASLGALTPAYASLEMLRGQPPTPADDVYALGCVCFELLGGRHPYDKASAEVALREGRRPPALRGLGRRPYRALCAAVALPADKRLANVDALLEGLRPRSWRERVLPRVGYASAAVVVLAGAGVLVNRHVHEQRLAEVSARLGADDPQRYEDAAQAWEGLSSLDHEQRAKLLLDHPGLIEGFLLRRLDALWAPSAGRYDYPGTQEVFALRDRLRLYSPTLDARRERLQAERDQALNTLDTQRQRHIAEGDLFGHGSGSLSGALAAIAAIDPRNPLLRDPALEQAYEQAIASALGQGDTAQAESRLQQAQRSFPDALGLRLQAAQLRVASQPDLQVTALPATVAQARERLQQRLANPSADAAWQTDVAAALQVIRRDAGADLPAAQNALATAVAAILGGHREPTQLPDDLVLLDFARRQAPDTAALAAAASQLQQRQQALQQSLADSRSDAALAAQSESLRRAIAAGDLDKAQRTWQQLHVVQPDAPFVREQAPALLDQATQDQAVLRLAQGDPAAADALLARALQVMGARPVLQAARARLDVVAAVLAASTQASTKDSERERLRQQLDAQYRRDPQAMERLEKALRTHGRLKGDSLQSLLQGEKGAIVAAQPPPASAATATGGTHAARNAPRPPAATPVSAAVAAAADADDAPLPPVPDGPDPCAGLAGRAQPCYDALADARGPMLVVVPGVSGGPAYALSRGEIAVDDFNRYCRASGRCSVQPASGEQGRWPARNLSLAQAQGYARWLTRASGGWRYRLPSDAEWLHAAQAQQQWRQAPDSNCIPPSASAGSGVPVGVRGREPNPWGLVNLTGNVWEWTSNGSVRGGSYASFWSDCTVQAHRALAGAAQPDVGFRVLRELK</sequence>
<dbReference type="GO" id="GO:0004674">
    <property type="term" value="F:protein serine/threonine kinase activity"/>
    <property type="evidence" value="ECO:0007669"/>
    <property type="project" value="TreeGrafter"/>
</dbReference>
<proteinExistence type="predicted"/>
<dbReference type="Proteomes" id="UP001218208">
    <property type="component" value="Unassembled WGS sequence"/>
</dbReference>
<evidence type="ECO:0000259" key="7">
    <source>
        <dbReference type="PROSITE" id="PS50011"/>
    </source>
</evidence>
<feature type="region of interest" description="Disordered" evidence="6">
    <location>
        <begin position="935"/>
        <end position="961"/>
    </location>
</feature>
<evidence type="ECO:0000256" key="6">
    <source>
        <dbReference type="SAM" id="MobiDB-lite"/>
    </source>
</evidence>
<dbReference type="SUPFAM" id="SSF56112">
    <property type="entry name" value="Protein kinase-like (PK-like)"/>
    <property type="match status" value="1"/>
</dbReference>
<dbReference type="InterPro" id="IPR000719">
    <property type="entry name" value="Prot_kinase_dom"/>
</dbReference>
<evidence type="ECO:0000256" key="4">
    <source>
        <dbReference type="ARBA" id="ARBA00022840"/>
    </source>
</evidence>